<dbReference type="Proteomes" id="UP000325440">
    <property type="component" value="Unassembled WGS sequence"/>
</dbReference>
<dbReference type="PRINTS" id="PR00625">
    <property type="entry name" value="JDOMAIN"/>
</dbReference>
<keyword evidence="1" id="KW-0040">ANK repeat</keyword>
<feature type="repeat" description="ANK" evidence="1">
    <location>
        <begin position="177"/>
        <end position="205"/>
    </location>
</feature>
<dbReference type="GO" id="GO:0051087">
    <property type="term" value="F:protein-folding chaperone binding"/>
    <property type="evidence" value="ECO:0007669"/>
    <property type="project" value="TreeGrafter"/>
</dbReference>
<dbReference type="SUPFAM" id="SSF46565">
    <property type="entry name" value="Chaperone J-domain"/>
    <property type="match status" value="1"/>
</dbReference>
<dbReference type="AlphaFoldDB" id="A0A5E4MAV9"/>
<name>A0A5E4MAV9_9HEMI</name>
<feature type="domain" description="J" evidence="3">
    <location>
        <begin position="1"/>
        <end position="70"/>
    </location>
</feature>
<dbReference type="Pfam" id="PF00226">
    <property type="entry name" value="DnaJ"/>
    <property type="match status" value="1"/>
</dbReference>
<dbReference type="PROSITE" id="PS50297">
    <property type="entry name" value="ANK_REP_REGION"/>
    <property type="match status" value="1"/>
</dbReference>
<dbReference type="PROSITE" id="PS50088">
    <property type="entry name" value="ANK_REPEAT"/>
    <property type="match status" value="1"/>
</dbReference>
<keyword evidence="2" id="KW-0472">Membrane</keyword>
<evidence type="ECO:0000256" key="1">
    <source>
        <dbReference type="PROSITE-ProRule" id="PRU00023"/>
    </source>
</evidence>
<organism evidence="4 5">
    <name type="scientific">Cinara cedri</name>
    <dbReference type="NCBI Taxonomy" id="506608"/>
    <lineage>
        <taxon>Eukaryota</taxon>
        <taxon>Metazoa</taxon>
        <taxon>Ecdysozoa</taxon>
        <taxon>Arthropoda</taxon>
        <taxon>Hexapoda</taxon>
        <taxon>Insecta</taxon>
        <taxon>Pterygota</taxon>
        <taxon>Neoptera</taxon>
        <taxon>Paraneoptera</taxon>
        <taxon>Hemiptera</taxon>
        <taxon>Sternorrhyncha</taxon>
        <taxon>Aphidomorpha</taxon>
        <taxon>Aphidoidea</taxon>
        <taxon>Aphididae</taxon>
        <taxon>Lachninae</taxon>
        <taxon>Cinara</taxon>
    </lineage>
</organism>
<dbReference type="Gene3D" id="1.25.40.20">
    <property type="entry name" value="Ankyrin repeat-containing domain"/>
    <property type="match status" value="1"/>
</dbReference>
<dbReference type="GO" id="GO:0005737">
    <property type="term" value="C:cytoplasm"/>
    <property type="evidence" value="ECO:0007669"/>
    <property type="project" value="TreeGrafter"/>
</dbReference>
<dbReference type="GO" id="GO:0051082">
    <property type="term" value="F:unfolded protein binding"/>
    <property type="evidence" value="ECO:0007669"/>
    <property type="project" value="TreeGrafter"/>
</dbReference>
<keyword evidence="2" id="KW-1133">Transmembrane helix</keyword>
<dbReference type="InterPro" id="IPR002110">
    <property type="entry name" value="Ankyrin_rpt"/>
</dbReference>
<reference evidence="4 5" key="1">
    <citation type="submission" date="2019-08" db="EMBL/GenBank/DDBJ databases">
        <authorList>
            <person name="Alioto T."/>
            <person name="Alioto T."/>
            <person name="Gomez Garrido J."/>
        </authorList>
    </citation>
    <scope>NUCLEOTIDE SEQUENCE [LARGE SCALE GENOMIC DNA]</scope>
</reference>
<dbReference type="InterPro" id="IPR001623">
    <property type="entry name" value="DnaJ_domain"/>
</dbReference>
<dbReference type="GO" id="GO:0044183">
    <property type="term" value="F:protein folding chaperone"/>
    <property type="evidence" value="ECO:0007669"/>
    <property type="project" value="TreeGrafter"/>
</dbReference>
<evidence type="ECO:0000259" key="3">
    <source>
        <dbReference type="PROSITE" id="PS50076"/>
    </source>
</evidence>
<dbReference type="SMART" id="SM00271">
    <property type="entry name" value="DnaJ"/>
    <property type="match status" value="1"/>
</dbReference>
<protein>
    <submittedName>
        <fullName evidence="4">DnaJ domain,Ankyrin repeat-containing domain,Ankyrin repeat</fullName>
    </submittedName>
</protein>
<dbReference type="PANTHER" id="PTHR43948:SF10">
    <property type="entry name" value="MRJ, ISOFORM E"/>
    <property type="match status" value="1"/>
</dbReference>
<dbReference type="Pfam" id="PF00023">
    <property type="entry name" value="Ank"/>
    <property type="match status" value="1"/>
</dbReference>
<dbReference type="CDD" id="cd06257">
    <property type="entry name" value="DnaJ"/>
    <property type="match status" value="1"/>
</dbReference>
<dbReference type="Gene3D" id="1.10.287.110">
    <property type="entry name" value="DnaJ domain"/>
    <property type="match status" value="1"/>
</dbReference>
<evidence type="ECO:0000256" key="2">
    <source>
        <dbReference type="SAM" id="Phobius"/>
    </source>
</evidence>
<dbReference type="SMART" id="SM00248">
    <property type="entry name" value="ANK"/>
    <property type="match status" value="3"/>
</dbReference>
<proteinExistence type="predicted"/>
<dbReference type="SUPFAM" id="SSF48403">
    <property type="entry name" value="Ankyrin repeat"/>
    <property type="match status" value="1"/>
</dbReference>
<dbReference type="InterPro" id="IPR036770">
    <property type="entry name" value="Ankyrin_rpt-contain_sf"/>
</dbReference>
<dbReference type="PANTHER" id="PTHR43948">
    <property type="entry name" value="DNAJ HOMOLOG SUBFAMILY B"/>
    <property type="match status" value="1"/>
</dbReference>
<evidence type="ECO:0000313" key="5">
    <source>
        <dbReference type="Proteomes" id="UP000325440"/>
    </source>
</evidence>
<dbReference type="EMBL" id="CABPRJ010000153">
    <property type="protein sequence ID" value="VVC27507.1"/>
    <property type="molecule type" value="Genomic_DNA"/>
</dbReference>
<feature type="transmembrane region" description="Helical" evidence="2">
    <location>
        <begin position="303"/>
        <end position="325"/>
    </location>
</feature>
<feature type="non-terminal residue" evidence="4">
    <location>
        <position position="1"/>
    </location>
</feature>
<feature type="transmembrane region" description="Helical" evidence="2">
    <location>
        <begin position="337"/>
        <end position="359"/>
    </location>
</feature>
<dbReference type="GO" id="GO:0005634">
    <property type="term" value="C:nucleus"/>
    <property type="evidence" value="ECO:0007669"/>
    <property type="project" value="TreeGrafter"/>
</dbReference>
<dbReference type="OrthoDB" id="66964at2759"/>
<gene>
    <name evidence="4" type="ORF">CINCED_3A019840</name>
</gene>
<accession>A0A5E4MAV9</accession>
<sequence>AFEVLELPKSANETEIKQAYRKLITQWHPDKRTNKSEEEKKIATEKSQEIIAAYQILTGKSKKEIDEELDKILNRMSKIAKSLFYGVHLSEKEIDLFEALSNKDLDQTKILLEQVQDINAQTINADRFPGKSILHYIVKNSCNNPKSGWIELLEGVLSKYGVNLINLNVISMLEGPPLNLACELGDLDIVNILLKYGAELDARILYFVLMDNKNDVAKVLLEHGAKIDADPKAEKLIIDSITKYSRSTVEMLLPYMSNRQKSRMLKSIDYSDHEKIDHNIELKELLLEAGADPEFCDKTERRWIIIVPALLFGAIGAALATMGIIPEITAIGVIATAVLSGIAGAVIGGIAGCLVDIAINQCCGNQQCAVQ</sequence>
<dbReference type="PROSITE" id="PS50076">
    <property type="entry name" value="DNAJ_2"/>
    <property type="match status" value="1"/>
</dbReference>
<dbReference type="InterPro" id="IPR036869">
    <property type="entry name" value="J_dom_sf"/>
</dbReference>
<keyword evidence="2" id="KW-0812">Transmembrane</keyword>
<keyword evidence="5" id="KW-1185">Reference proteome</keyword>
<evidence type="ECO:0000313" key="4">
    <source>
        <dbReference type="EMBL" id="VVC27507.1"/>
    </source>
</evidence>